<keyword evidence="7" id="KW-1185">Reference proteome</keyword>
<feature type="domain" description="AAA+ ATPase" evidence="4">
    <location>
        <begin position="221"/>
        <end position="397"/>
    </location>
</feature>
<organism evidence="6 7">
    <name type="scientific">Flavilitoribacter nigricans (strain ATCC 23147 / DSM 23189 / NBRC 102662 / NCIMB 1420 / SS-2)</name>
    <name type="common">Lewinella nigricans</name>
    <dbReference type="NCBI Taxonomy" id="1122177"/>
    <lineage>
        <taxon>Bacteria</taxon>
        <taxon>Pseudomonadati</taxon>
        <taxon>Bacteroidota</taxon>
        <taxon>Saprospiria</taxon>
        <taxon>Saprospirales</taxon>
        <taxon>Lewinellaceae</taxon>
        <taxon>Flavilitoribacter</taxon>
    </lineage>
</organism>
<dbReference type="InterPro" id="IPR003593">
    <property type="entry name" value="AAA+_ATPase"/>
</dbReference>
<dbReference type="SMART" id="SM01086">
    <property type="entry name" value="ClpB_D2-small"/>
    <property type="match status" value="1"/>
</dbReference>
<keyword evidence="2" id="KW-0067">ATP-binding</keyword>
<dbReference type="GO" id="GO:0034605">
    <property type="term" value="P:cellular response to heat"/>
    <property type="evidence" value="ECO:0007669"/>
    <property type="project" value="TreeGrafter"/>
</dbReference>
<sequence length="1080" mass="125830">MPFPITIPFYGFKLHLPGSGSMLTPLNDLEALRFSQSISRLADQYRNHLQRKMLDEGELMALLEEVQTSDFIPHSLMVRIGSSRDGISYPAVELEFDYYLNQKERGFWGILPALGLEGFGIDQEELEQSLREGVRVKLLSQDRRMPSVQDIISAIWYKRVELLQQEITLKIPSPREVDQLSERPEEQLLGEIAIPLEIEKQQVYGRKKELEQLTFMLRNKFNRNVLLVGPGGVGKTALVWEMARKKSSLRLKGHIWETTASTMIKELSGETGWQDRMAMLCQELNQKDDILFVRNLMELFEVGKYQGNETSMAEYLLPYLSRGELAMISECTEEEMAAIEIKTPNYLSNFQILRLETPPEKELEKIIIQSSQNIAQHKRIKIEEEAIREVIRLNQRFTPYAGMPGKPIRFLESILINKRDEGSNRRIVLDKTEVIQSFCQDTGMPQFMVDPGQPLSPEQVRTFFHQQVFGQELAVESVIDTLITVKAALNQTGKPIASFLFVGPTGVGKTELAKVLAEFMFSHRNRMIRFDMSEYSSYYSVLRLTGLGYESEGVLTGAVRQTPFSVLLFDEIEKAHPNFYDLLLQILGEGRLTDSQGKMVNFCSTIIIMTSNIGAEKYQRGSIGWQREENVEDIDRHFLGEVEKHFRPELFNRIDRVIPFRPLDKEVVRRVVDREIVQLHQREGVKFRRMDLDISEAVKDHLAVRGYDPKYGARQLQRVIREQLIIPMAEQLNLQDVEEQLSMKVDLQDGAVAIQTTLDPLGLELLIEELERNSYADYAGSLRRQMTELRESPVFIRLENELDLMERSKKRSEKEFWKNAQQARSYAIYMDLIAKTERLAIEIDEKEMQLGLACLDLAPYNPEVQQELQEWDHRLTHMKQEIIHTLDPKPCYLTIYGREPEQIAEFYMALCEQNDFSIESEAIWFSEAYYHGEDWLPNANGEMEYRQRQTYETTSFNPDNVRISNLKKKNAELFGIMLRIDGQCAYLYFQEETGIQKWVDGDEEYLYSVDVTTRKPVMPKNIHRTKFYLKHSPRRLIDGQQIRDTPYRINRSYRDNEHLELIREELDYRLKFSVDRELMF</sequence>
<dbReference type="SUPFAM" id="SSF52540">
    <property type="entry name" value="P-loop containing nucleoside triphosphate hydrolases"/>
    <property type="match status" value="2"/>
</dbReference>
<dbReference type="InterPro" id="IPR027417">
    <property type="entry name" value="P-loop_NTPase"/>
</dbReference>
<dbReference type="Gene3D" id="1.10.8.60">
    <property type="match status" value="1"/>
</dbReference>
<accession>A0A2D0NCS4</accession>
<gene>
    <name evidence="6" type="ORF">CRP01_12115</name>
</gene>
<dbReference type="PANTHER" id="PTHR11638:SF18">
    <property type="entry name" value="HEAT SHOCK PROTEIN 104"/>
    <property type="match status" value="1"/>
</dbReference>
<evidence type="ECO:0000313" key="6">
    <source>
        <dbReference type="EMBL" id="PHN06311.1"/>
    </source>
</evidence>
<evidence type="ECO:0000259" key="4">
    <source>
        <dbReference type="SMART" id="SM00382"/>
    </source>
</evidence>
<dbReference type="PRINTS" id="PR00300">
    <property type="entry name" value="CLPPROTEASEA"/>
</dbReference>
<reference evidence="6 7" key="1">
    <citation type="submission" date="2017-10" db="EMBL/GenBank/DDBJ databases">
        <title>The draft genome sequence of Lewinella nigricans NBRC 102662.</title>
        <authorList>
            <person name="Wang K."/>
        </authorList>
    </citation>
    <scope>NUCLEOTIDE SEQUENCE [LARGE SCALE GENOMIC DNA]</scope>
    <source>
        <strain evidence="6 7">NBRC 102662</strain>
    </source>
</reference>
<dbReference type="Proteomes" id="UP000223913">
    <property type="component" value="Unassembled WGS sequence"/>
</dbReference>
<dbReference type="GO" id="GO:0005524">
    <property type="term" value="F:ATP binding"/>
    <property type="evidence" value="ECO:0007669"/>
    <property type="project" value="UniProtKB-KW"/>
</dbReference>
<dbReference type="PANTHER" id="PTHR11638">
    <property type="entry name" value="ATP-DEPENDENT CLP PROTEASE"/>
    <property type="match status" value="1"/>
</dbReference>
<keyword evidence="1" id="KW-0547">Nucleotide-binding</keyword>
<dbReference type="InterPro" id="IPR019489">
    <property type="entry name" value="Clp_ATPase_C"/>
</dbReference>
<dbReference type="Pfam" id="PF10431">
    <property type="entry name" value="ClpB_D2-small"/>
    <property type="match status" value="1"/>
</dbReference>
<evidence type="ECO:0000256" key="3">
    <source>
        <dbReference type="ARBA" id="ARBA00023186"/>
    </source>
</evidence>
<keyword evidence="3" id="KW-0143">Chaperone</keyword>
<dbReference type="AlphaFoldDB" id="A0A2D0NCS4"/>
<dbReference type="GO" id="GO:0016887">
    <property type="term" value="F:ATP hydrolysis activity"/>
    <property type="evidence" value="ECO:0007669"/>
    <property type="project" value="InterPro"/>
</dbReference>
<dbReference type="Gene3D" id="3.40.50.300">
    <property type="entry name" value="P-loop containing nucleotide triphosphate hydrolases"/>
    <property type="match status" value="2"/>
</dbReference>
<dbReference type="CDD" id="cd19499">
    <property type="entry name" value="RecA-like_ClpB_Hsp104-like"/>
    <property type="match status" value="1"/>
</dbReference>
<dbReference type="InterPro" id="IPR003959">
    <property type="entry name" value="ATPase_AAA_core"/>
</dbReference>
<name>A0A2D0NCS4_FLAN2</name>
<dbReference type="EMBL" id="PDUD01000018">
    <property type="protein sequence ID" value="PHN06311.1"/>
    <property type="molecule type" value="Genomic_DNA"/>
</dbReference>
<dbReference type="Pfam" id="PF07724">
    <property type="entry name" value="AAA_2"/>
    <property type="match status" value="1"/>
</dbReference>
<comment type="caution">
    <text evidence="6">The sequence shown here is derived from an EMBL/GenBank/DDBJ whole genome shotgun (WGS) entry which is preliminary data.</text>
</comment>
<dbReference type="RefSeq" id="WP_099150294.1">
    <property type="nucleotide sequence ID" value="NZ_PDUD01000018.1"/>
</dbReference>
<feature type="domain" description="Clp ATPase C-terminal" evidence="5">
    <location>
        <begin position="663"/>
        <end position="754"/>
    </location>
</feature>
<dbReference type="OrthoDB" id="1488255at2"/>
<feature type="domain" description="AAA+ ATPase" evidence="4">
    <location>
        <begin position="495"/>
        <end position="664"/>
    </location>
</feature>
<dbReference type="InterPro" id="IPR001270">
    <property type="entry name" value="ClpA/B"/>
</dbReference>
<dbReference type="InterPro" id="IPR050130">
    <property type="entry name" value="ClpA_ClpB"/>
</dbReference>
<protein>
    <submittedName>
        <fullName evidence="6">Uncharacterized protein</fullName>
    </submittedName>
</protein>
<evidence type="ECO:0000256" key="2">
    <source>
        <dbReference type="ARBA" id="ARBA00022840"/>
    </source>
</evidence>
<dbReference type="SMART" id="SM00382">
    <property type="entry name" value="AAA"/>
    <property type="match status" value="2"/>
</dbReference>
<evidence type="ECO:0000259" key="5">
    <source>
        <dbReference type="SMART" id="SM01086"/>
    </source>
</evidence>
<evidence type="ECO:0000313" key="7">
    <source>
        <dbReference type="Proteomes" id="UP000223913"/>
    </source>
</evidence>
<evidence type="ECO:0000256" key="1">
    <source>
        <dbReference type="ARBA" id="ARBA00022741"/>
    </source>
</evidence>
<proteinExistence type="predicted"/>
<dbReference type="GO" id="GO:0005737">
    <property type="term" value="C:cytoplasm"/>
    <property type="evidence" value="ECO:0007669"/>
    <property type="project" value="TreeGrafter"/>
</dbReference>